<keyword evidence="3" id="KW-1185">Reference proteome</keyword>
<evidence type="ECO:0000313" key="2">
    <source>
        <dbReference type="EMBL" id="QTX31771.1"/>
    </source>
</evidence>
<proteinExistence type="predicted"/>
<reference evidence="3" key="1">
    <citation type="submission" date="2021-04" db="EMBL/GenBank/DDBJ databases">
        <title>A novel Synergistetes isolate from a pyrite-forming mixed culture.</title>
        <authorList>
            <person name="Bunk B."/>
            <person name="Sproer C."/>
            <person name="Spring S."/>
            <person name="Pester M."/>
        </authorList>
    </citation>
    <scope>NUCLEOTIDE SEQUENCE [LARGE SCALE GENOMIC DNA]</scope>
    <source>
        <strain evidence="3">J.5.4.2-T.3.5.2</strain>
    </source>
</reference>
<dbReference type="Proteomes" id="UP000671879">
    <property type="component" value="Chromosome"/>
</dbReference>
<feature type="transmembrane region" description="Helical" evidence="1">
    <location>
        <begin position="7"/>
        <end position="26"/>
    </location>
</feature>
<dbReference type="Pfam" id="PF20377">
    <property type="entry name" value="DUF6672"/>
    <property type="match status" value="1"/>
</dbReference>
<gene>
    <name evidence="2" type="ORF">KAR29_10550</name>
</gene>
<accession>A0A9Q7A6B7</accession>
<dbReference type="EMBL" id="CP072943">
    <property type="protein sequence ID" value="QTX31771.1"/>
    <property type="molecule type" value="Genomic_DNA"/>
</dbReference>
<evidence type="ECO:0000313" key="3">
    <source>
        <dbReference type="Proteomes" id="UP000671879"/>
    </source>
</evidence>
<dbReference type="KEGG" id="aram:KAR29_10550"/>
<sequence>MARINKYRSGLIVFLIFLGVFLFYIGKEHQVFVDNKSSIIDGKTYQPIAKLKVSVGNGNILELAAGDRDVVLSRGPFLKIKVEIVDQNGETLKIIEESVKIGFKNSVMVSLPALTEGSPNFILPSPNAGK</sequence>
<name>A0A9Q7A6B7_9BACT</name>
<dbReference type="InterPro" id="IPR046654">
    <property type="entry name" value="DUF6672"/>
</dbReference>
<protein>
    <submittedName>
        <fullName evidence="2">Uncharacterized protein</fullName>
    </submittedName>
</protein>
<dbReference type="AlphaFoldDB" id="A0A9Q7A6B7"/>
<evidence type="ECO:0000256" key="1">
    <source>
        <dbReference type="SAM" id="Phobius"/>
    </source>
</evidence>
<keyword evidence="1" id="KW-1133">Transmembrane helix</keyword>
<organism evidence="2 3">
    <name type="scientific">Aminithiophilus ramosus</name>
    <dbReference type="NCBI Taxonomy" id="3029084"/>
    <lineage>
        <taxon>Bacteria</taxon>
        <taxon>Thermotogati</taxon>
        <taxon>Synergistota</taxon>
        <taxon>Synergistia</taxon>
        <taxon>Synergistales</taxon>
        <taxon>Aminithiophilaceae</taxon>
        <taxon>Aminithiophilus</taxon>
    </lineage>
</organism>
<keyword evidence="1" id="KW-0472">Membrane</keyword>
<dbReference type="RefSeq" id="WP_274372955.1">
    <property type="nucleotide sequence ID" value="NZ_CP072943.1"/>
</dbReference>
<keyword evidence="1" id="KW-0812">Transmembrane</keyword>